<accession>A0ABZ2Q028</accession>
<evidence type="ECO:0000256" key="1">
    <source>
        <dbReference type="SAM" id="Coils"/>
    </source>
</evidence>
<evidence type="ECO:0000313" key="3">
    <source>
        <dbReference type="Proteomes" id="UP001493153"/>
    </source>
</evidence>
<evidence type="ECO:0000313" key="2">
    <source>
        <dbReference type="EMBL" id="WXK40748.1"/>
    </source>
</evidence>
<protein>
    <recommendedName>
        <fullName evidence="4">AsmA-like C-terminal domain-containing protein</fullName>
    </recommendedName>
</protein>
<keyword evidence="2" id="KW-0614">Plasmid</keyword>
<feature type="coiled-coil region" evidence="1">
    <location>
        <begin position="881"/>
        <end position="997"/>
    </location>
</feature>
<organism evidence="2 3">
    <name type="scientific">Mycetohabitans rhizoxinica</name>
    <dbReference type="NCBI Taxonomy" id="412963"/>
    <lineage>
        <taxon>Bacteria</taxon>
        <taxon>Pseudomonadati</taxon>
        <taxon>Pseudomonadota</taxon>
        <taxon>Betaproteobacteria</taxon>
        <taxon>Burkholderiales</taxon>
        <taxon>Burkholderiaceae</taxon>
        <taxon>Mycetohabitans</taxon>
    </lineage>
</organism>
<geneLocation type="plasmid" evidence="2 3">
    <name>unnamed</name>
</geneLocation>
<keyword evidence="1" id="KW-0175">Coiled coil</keyword>
<evidence type="ECO:0008006" key="4">
    <source>
        <dbReference type="Google" id="ProtNLM"/>
    </source>
</evidence>
<dbReference type="RefSeq" id="WP_338911921.1">
    <property type="nucleotide sequence ID" value="NZ_CP062177.1"/>
</dbReference>
<proteinExistence type="predicted"/>
<name>A0ABZ2Q028_9BURK</name>
<dbReference type="Proteomes" id="UP001493153">
    <property type="component" value="Plasmid unnamed"/>
</dbReference>
<reference evidence="2 3" key="1">
    <citation type="submission" date="2020-09" db="EMBL/GenBank/DDBJ databases">
        <title>Genome sequences of Mycetohabitans spp.</title>
        <authorList>
            <person name="Carter M.E."/>
            <person name="Carpenter S.C.D."/>
            <person name="Bogdanove A.J."/>
        </authorList>
    </citation>
    <scope>NUCLEOTIDE SEQUENCE [LARGE SCALE GENOMIC DNA]</scope>
    <source>
        <strain evidence="2 3">B12</strain>
        <plasmid evidence="2 3">unnamed</plasmid>
    </source>
</reference>
<dbReference type="CDD" id="cd06503">
    <property type="entry name" value="ATP-synt_Fo_b"/>
    <property type="match status" value="1"/>
</dbReference>
<sequence length="1024" mass="110625">MDFDALELRLKAAIDSKTALLLQTSELDLPGLPDFLWPQVGLEIAEIAYSRTSPTKLLVEGAIVLPILGPSVVKLVAQLDEDPPVRAELSPRDKAQLVTLLRSILPGLDAFIEVLERIEATALQWEVPQVGAIDVRLDLDGSYETNLASLGLRLSLDKGRFRFDSAAADIGLTGRIRLGDLETGLIVQMENGKVTTSARMAELNLRSLASMIGLSIPTFPGLDLIDQALDELELMFHDGIPMLVFTYGTSIGPARCLVVNEAGDWSVLAALHAKTLRFEQLNGALAPLDSLAHIIEFGDPVISFADRDIVSIRYPFPNATWSALSFQKGLKINGELLLDGFGLDVISKLFGLQRLPLSVPIGTDWSQLRIAGSLDRQIKFLGDFAVLDRLSVAVSPDPFRASLTGEVRVTIFGAQLPTFVLGGNLAPDTASLFLTSEGAWANPLGLPVSIDKLTFQISTMPSYGIAGQIALRDRTLEVAMEFVGQVPTFFAGELKGEMPLGDILFDLLEINILPSYFQPTIKDFTLYIVLNPAGASVGTRLYPFGLSLKGTLSLFGLGFTADLHVSKTQVRAIGELDGPILIDPLFRLTGVDRPAPSLYADTAGNPMVRLDAKMRFLGIEQSVNAVLGSEGFSARLEESLGGADAKLTVTIGEGHAQADGDILCKVAGSIGPIRPVSNGPDLGTIRIDTGAELNATARLELNGAFDMRVQGRITIVGTSVTLPSFSTNISSLEELPAALFTYIRDNITGLLADLWSDPGRWLRAFADKLIEGVEDVARTLKEHFQQGAQEIASGMLNVLGNTVDQTAQALKGLGEAPEQIGRVFHDLGHAGDDIAKALQGAGFAPEVIGNTLRGLGQSAEAVDDILRKIGALPPRPLDHAAEEAKRQAEALERAHALEEAKRQAEALERAHALEEAKRQAEALEHAHALEEAKRQAEALERAHALEEAKRQAEALEHAHALEEAKRQAEALEHAHALEEAKRQAEALEHAHALEEAKRQADILAKEIPIEIKFPKQIKNPFHHR</sequence>
<dbReference type="EMBL" id="CP062177">
    <property type="protein sequence ID" value="WXK40748.1"/>
    <property type="molecule type" value="Genomic_DNA"/>
</dbReference>
<keyword evidence="3" id="KW-1185">Reference proteome</keyword>
<gene>
    <name evidence="2" type="ORF">IHE29_16460</name>
</gene>